<dbReference type="Pfam" id="PF13637">
    <property type="entry name" value="Ank_4"/>
    <property type="match status" value="2"/>
</dbReference>
<feature type="compositionally biased region" description="Polar residues" evidence="16">
    <location>
        <begin position="3357"/>
        <end position="3368"/>
    </location>
</feature>
<feature type="repeat" description="ANK" evidence="15">
    <location>
        <begin position="612"/>
        <end position="644"/>
    </location>
</feature>
<feature type="repeat" description="ANK" evidence="15">
    <location>
        <begin position="146"/>
        <end position="169"/>
    </location>
</feature>
<dbReference type="Pfam" id="PF12796">
    <property type="entry name" value="Ank_2"/>
    <property type="match status" value="7"/>
</dbReference>
<feature type="compositionally biased region" description="Low complexity" evidence="16">
    <location>
        <begin position="3344"/>
        <end position="3356"/>
    </location>
</feature>
<dbReference type="SMART" id="SM00218">
    <property type="entry name" value="ZU5"/>
    <property type="match status" value="1"/>
</dbReference>
<evidence type="ECO:0000256" key="9">
    <source>
        <dbReference type="ARBA" id="ARBA00023136"/>
    </source>
</evidence>
<dbReference type="Pfam" id="PF17809">
    <property type="entry name" value="UPA_2"/>
    <property type="match status" value="1"/>
</dbReference>
<feature type="compositionally biased region" description="Basic and acidic residues" evidence="16">
    <location>
        <begin position="3308"/>
        <end position="3326"/>
    </location>
</feature>
<keyword evidence="6" id="KW-0677">Repeat</keyword>
<dbReference type="PANTHER" id="PTHR24123">
    <property type="entry name" value="ANKYRIN REPEAT-CONTAINING"/>
    <property type="match status" value="1"/>
</dbReference>
<feature type="compositionally biased region" description="Basic and acidic residues" evidence="16">
    <location>
        <begin position="2714"/>
        <end position="2727"/>
    </location>
</feature>
<evidence type="ECO:0000256" key="1">
    <source>
        <dbReference type="ARBA" id="ARBA00004245"/>
    </source>
</evidence>
<evidence type="ECO:0000313" key="20">
    <source>
        <dbReference type="RefSeq" id="XP_032047264.1"/>
    </source>
</evidence>
<feature type="compositionally biased region" description="Low complexity" evidence="16">
    <location>
        <begin position="4160"/>
        <end position="4169"/>
    </location>
</feature>
<feature type="compositionally biased region" description="Polar residues" evidence="16">
    <location>
        <begin position="4258"/>
        <end position="4269"/>
    </location>
</feature>
<dbReference type="InterPro" id="IPR037971">
    <property type="entry name" value="Ank3_Death"/>
</dbReference>
<evidence type="ECO:0000256" key="14">
    <source>
        <dbReference type="ARBA" id="ARBA00034100"/>
    </source>
</evidence>
<feature type="repeat" description="ANK" evidence="15">
    <location>
        <begin position="216"/>
        <end position="248"/>
    </location>
</feature>
<feature type="repeat" description="ANK" evidence="15">
    <location>
        <begin position="480"/>
        <end position="512"/>
    </location>
</feature>
<feature type="region of interest" description="Disordered" evidence="16">
    <location>
        <begin position="1506"/>
        <end position="1525"/>
    </location>
</feature>
<dbReference type="InterPro" id="IPR000906">
    <property type="entry name" value="ZU5_dom"/>
</dbReference>
<dbReference type="GO" id="GO:0030315">
    <property type="term" value="C:T-tubule"/>
    <property type="evidence" value="ECO:0007669"/>
    <property type="project" value="UniProtKB-SubCell"/>
</dbReference>
<feature type="region of interest" description="Disordered" evidence="16">
    <location>
        <begin position="3434"/>
        <end position="3475"/>
    </location>
</feature>
<feature type="domain" description="Death" evidence="17">
    <location>
        <begin position="4037"/>
        <end position="4121"/>
    </location>
</feature>
<dbReference type="InterPro" id="IPR002110">
    <property type="entry name" value="Ankyrin_rpt"/>
</dbReference>
<feature type="compositionally biased region" description="Polar residues" evidence="16">
    <location>
        <begin position="4233"/>
        <end position="4250"/>
    </location>
</feature>
<dbReference type="PROSITE" id="PS51145">
    <property type="entry name" value="ZU5"/>
    <property type="match status" value="2"/>
</dbReference>
<evidence type="ECO:0000256" key="8">
    <source>
        <dbReference type="ARBA" id="ARBA00023043"/>
    </source>
</evidence>
<dbReference type="PANTHER" id="PTHR24123:SF74">
    <property type="entry name" value="ANKYRIN 3"/>
    <property type="match status" value="1"/>
</dbReference>
<dbReference type="Gene3D" id="1.10.533.10">
    <property type="entry name" value="Death Domain, Fas"/>
    <property type="match status" value="1"/>
</dbReference>
<feature type="compositionally biased region" description="Polar residues" evidence="16">
    <location>
        <begin position="2123"/>
        <end position="2132"/>
    </location>
</feature>
<dbReference type="PRINTS" id="PR01415">
    <property type="entry name" value="ANKYRIN"/>
</dbReference>
<feature type="compositionally biased region" description="Basic and acidic residues" evidence="16">
    <location>
        <begin position="2101"/>
        <end position="2122"/>
    </location>
</feature>
<dbReference type="InterPro" id="IPR036770">
    <property type="entry name" value="Ankyrin_rpt-contain_sf"/>
</dbReference>
<feature type="region of interest" description="Disordered" evidence="16">
    <location>
        <begin position="3783"/>
        <end position="3913"/>
    </location>
</feature>
<feature type="compositionally biased region" description="Basic and acidic residues" evidence="16">
    <location>
        <begin position="3809"/>
        <end position="3818"/>
    </location>
</feature>
<dbReference type="SUPFAM" id="SSF47986">
    <property type="entry name" value="DEATH domain"/>
    <property type="match status" value="1"/>
</dbReference>
<feature type="region of interest" description="Disordered" evidence="16">
    <location>
        <begin position="2460"/>
        <end position="2486"/>
    </location>
</feature>
<evidence type="ECO:0000256" key="4">
    <source>
        <dbReference type="ARBA" id="ARBA00022490"/>
    </source>
</evidence>
<dbReference type="FunFam" id="1.25.40.20:FF:000002">
    <property type="entry name" value="Ankyrin-2 isoform 2"/>
    <property type="match status" value="1"/>
</dbReference>
<evidence type="ECO:0000256" key="12">
    <source>
        <dbReference type="ARBA" id="ARBA00023257"/>
    </source>
</evidence>
<feature type="compositionally biased region" description="Polar residues" evidence="16">
    <location>
        <begin position="4196"/>
        <end position="4217"/>
    </location>
</feature>
<keyword evidence="7" id="KW-0770">Synapse</keyword>
<feature type="compositionally biased region" description="Basic and acidic residues" evidence="16">
    <location>
        <begin position="4170"/>
        <end position="4180"/>
    </location>
</feature>
<organism evidence="19 20">
    <name type="scientific">Aythya fuligula</name>
    <name type="common">Tufted duck</name>
    <name type="synonym">Anas fuligula</name>
    <dbReference type="NCBI Taxonomy" id="219594"/>
    <lineage>
        <taxon>Eukaryota</taxon>
        <taxon>Metazoa</taxon>
        <taxon>Chordata</taxon>
        <taxon>Craniata</taxon>
        <taxon>Vertebrata</taxon>
        <taxon>Euteleostomi</taxon>
        <taxon>Archelosauria</taxon>
        <taxon>Archosauria</taxon>
        <taxon>Dinosauria</taxon>
        <taxon>Saurischia</taxon>
        <taxon>Theropoda</taxon>
        <taxon>Coelurosauria</taxon>
        <taxon>Aves</taxon>
        <taxon>Neognathae</taxon>
        <taxon>Galloanserae</taxon>
        <taxon>Anseriformes</taxon>
        <taxon>Anatidae</taxon>
        <taxon>Aythyinae</taxon>
        <taxon>Aythya</taxon>
    </lineage>
</organism>
<feature type="domain" description="ZU5" evidence="18">
    <location>
        <begin position="970"/>
        <end position="1125"/>
    </location>
</feature>
<feature type="repeat" description="ANK" evidence="15">
    <location>
        <begin position="546"/>
        <end position="578"/>
    </location>
</feature>
<dbReference type="SMART" id="SM00005">
    <property type="entry name" value="DEATH"/>
    <property type="match status" value="1"/>
</dbReference>
<feature type="region of interest" description="Disordered" evidence="16">
    <location>
        <begin position="2581"/>
        <end position="2624"/>
    </location>
</feature>
<dbReference type="GO" id="GO:0072659">
    <property type="term" value="P:protein localization to plasma membrane"/>
    <property type="evidence" value="ECO:0007669"/>
    <property type="project" value="UniProtKB-ARBA"/>
</dbReference>
<keyword evidence="8 15" id="KW-0040">ANK repeat</keyword>
<feature type="compositionally biased region" description="Basic and acidic residues" evidence="16">
    <location>
        <begin position="2639"/>
        <end position="2651"/>
    </location>
</feature>
<evidence type="ECO:0000256" key="10">
    <source>
        <dbReference type="ARBA" id="ARBA00023212"/>
    </source>
</evidence>
<feature type="repeat" description="ANK" evidence="15">
    <location>
        <begin position="513"/>
        <end position="545"/>
    </location>
</feature>
<feature type="compositionally biased region" description="Low complexity" evidence="16">
    <location>
        <begin position="1506"/>
        <end position="1523"/>
    </location>
</feature>
<feature type="repeat" description="ANK" evidence="15">
    <location>
        <begin position="381"/>
        <end position="413"/>
    </location>
</feature>
<feature type="repeat" description="ANK" evidence="15">
    <location>
        <begin position="414"/>
        <end position="446"/>
    </location>
</feature>
<feature type="repeat" description="ANK" evidence="15">
    <location>
        <begin position="315"/>
        <end position="347"/>
    </location>
</feature>
<feature type="compositionally biased region" description="Basic and acidic residues" evidence="16">
    <location>
        <begin position="4220"/>
        <end position="4230"/>
    </location>
</feature>
<feature type="region of interest" description="Disordered" evidence="16">
    <location>
        <begin position="2094"/>
        <end position="2144"/>
    </location>
</feature>
<sequence>MAVEEGECFPEQSDTNASYLRAARAGNLEKALDYLKSGVDINISNQNGLNALHLASKEGHVEVVSELIQRGASVDAATKKGNTALHIASLAGQAEVVKVLVTNRANVNAQSQNGFTPLYMAAQENHLEVVKFLLDNGASQSLATEDGFTPLAVALQQGHDQVVSLLLENDTKGKVRLPALHIAARKDDTKAAALLLQNDHNADVESKMMVNRTTESGFTPLHIAAHYGNINVATLLLNRGAAVDFTARNDITPLHVASKRGNANMVKLLLDRGAKIDAKTRDGLTPLHCGARSGHEQVVEMLLDRGAPILSKTKNGLSPLHMATQGDHLNCVQLLIQHNVPVDDVTNDYLTALHVAAHCGHYKVAKVLLDKKANPNAKALNGFTPLHIACKKNRIKVMELLLKHGASIQAVTESGLTPIHVAAFMGHVNIVSQLMHHGASPNTTNVRGETALHMAARAGQTEVVRYLVQNGAQVEAKAKDDQTPLHISARLGKADIVQQLLQQGASPNAATTSGYTPLHLSAREGHEDVASVLLDHGASLAIITKKGFTPLHVAAKYGEIEVANLLLQKNASPDASGKSGLTPLHVAAHYDNQKVALLLLDQGASPHASAKNGYTPLHIAAKKNQMDIATTLLEYGADANAVTRQGIAPVHLASQDGHVDMVSLLLSRNANVNLSNKSGLTPLHLAAQEDRVNVAEVLVNQGAAVDSQTKMGYTPLHVGCHYGNIKIVNFLLQHSAKVNAKTKNGYTPLHQAAQQGHTHIINVLLQHGAAPNELTVNGNTALAIAKRLGYISVVDTLKVVTEETMTTITVTEKHKMNVPETMNEVLDMSDDEVRKANAPEILSDAEYLSDVEEGEDAMTGDTDKYLGPQDLKELGDDSLPAEGYMGFSLGARSASPKVSLRSFSSDRSYTLNRSSYARDSMMIEELLVPAKDQHLTFQREFDSDSLRHYSWAADTLDNVNLVSSPIHSGFLVSFMVDARGGSMRGSRHHGMRIIIPPRKCTAPTRITCRLVKRHKLASPPPMVEGEGLASRLVEMGPAGAQFLGPVIVEIPHFGSMRGKERELIVLRSENGETWKEHQYDSKHEDLTEILNGMDEELDSVEELEKKRICRIVTKDFPQYFAVVSRIKQESNQIGPEGGVLSSTTVPRVQAAFPEGALTKRIRVGLQAQPVPEEIVKKVLGNKATFSPIVTVEPRRRKFHKPITMTIPVPPPSGEGVTNGYKGDTTPSLRLLCSITGGTSPAQWEDITGTTPLTFSNDCVSFTTNVSARFWLADCHQVLETVGLATQLYRELICVPYMAKFVIFAKMNDPVESNLRCFCMTDDKVDKTLEQQENFEEVARSKDIEVLEGKPIYVDCYGNLAPLTKGGQQLVFNFYAFKENRLPFSIKVRDTSQEPCGRLSFLKEPKTTKGLPQTAVCNLNITLPAHKKETESDQDDETEKADRRQNFVSLALRKRYSYLTEPGMKTVERSAGATRSLPATYSYKPFFSTRPYQSWTTAPITVPGQTKSGFTSLSSSSSNTPTASPLKSIWSVSSASPIKSTLGASTTSSVKSVSDVASPIRSFRTISSPIKTVVSQPPYNIQVTSGSFVRAPAVTEAASLKGLASTTTFPSRTSPVTTAGSLLERSSITMTPPASPKSNINMYSSSLPLKSVITSASSLLSSPLKSVVSPAKSAVDAVSSSKVMMASSLSSPAKHVAGHTDVPLLNGSVSPLKYPSSSNLINGSKAAAVFQDKITAAAHSASCAASAVADTAERVFSTASTMSFSPLRSFVSSAPSAFQSIRTPPAGALYTALGSISATTSSVTSSTITVPVYSVVNVLSEPALKKLPESSPLTKSAAALLSPIKTLTTEARTQPPYNRTSSPIKSSLFLTPSALKLSTPSSLSSSQEILKDVAEMKEDLIRMTAILQTDVAEDKPFQPEIPKEGRIDDEEPFKIVEKVKEDLVKVSEILKKDVCLEGKGSPKVSKSDQGHLSEDDWVEFSTEEIDEARQQALTTPISVPEKAQTKTKTMSEKDYNLSKVIDYLANDIGSSSLTNIKYKFEEGKKEGEERQKRILKPAIALQEHKLKMPPASMRPSTSEKELCKIADSFFGTDTILESPDDFSQHDQDKSPLSDSGFETRSEKTPSAPQSAESTGPKPLFHDVPIPPVITETRTEVVHVIRSYEPSSEEIPEQKAEELPASKPAPTFMELEQKPAGSIKEKVKAFQMKASSSEEDDHKCVLSKGVRVKEETHITTTTRMVYHKPPCTESTSERIEETMSVHDIMKAFQSGRDPSKELAGLFEHKSSVTSDVSKSAETSPQHAEKDSKMKPKLERIIEVHIEKGNQAEPTEVIIRETKKHPEKEMYVYQKDLPRGDINLKELEKHDAFPCSDEQGQQEEEELTAEESLPSYLESSRVNTPVSQEEDSRPSSAQLMSDDSYKTLKLLSQHSIEYHDDELSELRGESYRFAEKMLLSEKLDVSHSDTEESVTDHALPLSAELQGSDKRCREKVATAPKKEILSKIYKDVSENGVGKMSKDDHYDKVTVLHYTGDVSSPKHAMWMRFTEDRLDRGREKLIYEDRVDRTVKEAEEKLTEVSQFFRDKTEKLNDELQSPEKKQHKRNGKEIHSSQSSASSSPEKVLLSELPASGDEWSKAKQYAHDGKCFPKVDERKVSSLPSSPEKRIFVQPAEDSKQTMEHKGSAQQTGVPEVSQTGFQLKQSKLSSIRLKFEQSISPRSKDLTQEDKKLDSQSKIPVKKLQESKLPVYQFYAREKHAKQVELVDGSAALQKEVKIQEDFVPGKGKAIEDFCASETQKQRTETSKSVPEYFSELQTKDLVYGSDSTKGHWDKKIYRTWESPGTSNHKTQKEKLSHVLVPDTVKENHVDHVEAKADKKSEFITVTEHKLAANGIHSEEVKELTVKSPSKKVLYREFVVREGEHNGEVADKISKRKEEIAVSHIPVRIVEEKRAMLDGVYQLSAKVSQSAVIKEKVERQIDYVEDDQIKHSEIRKVTKQQSSIGLSPPVEETELSPSKSPDSLEFSPGKESPLSDLVDPSASDYLNKVAPLVSTEGVKEIKTLPVYVSFVQVGKQYEKEVQQGNIKKIVSQESKTVQETRGTFYTARQQKQPPSPQGSPEDDTLEQVSFIDSSGKSPLTPETPSSEEVSYEFTSKTPDSLIAYIPGKPSPIPEVSEESEEEAEAKSTSVKQAEVEEPQTDKSLPNHINKDSNKRPKGNRVAYIEFPPPPPLDADQGEAEKKPHYSTESEMEMTEVNLQDEHDKYQLAEPVIRVQPPSPVPPGADVSDSSDDESLYQPVPLKKYTFKLKELEDDQKETSKPRAPEKVEKQKELGHPTSGKPSEFDVGLDSPQNDVVQNGNNNDQSVTECSIATTAEFSHDTDATEIDSLDGYDLQDEDDGLTESDSKLAGPAVETKKDVWTTEGILKQTDRCFSQSKLEVIEEEGKVGPEEDKVPSKGPASEKAGDKSEQKSGAQFFTLEGRHPDRTVFPDSYFSYKVDEEFATPFKTVATKSLDFDPWSNNRGDDEVFETKSRDDEAKPFGLAVEDRSQATTPDTTPARTPTDESTPTSEPNPFPFHEGKMFEMTRSGAIDMSKRDFVEERLQFFQIGEHTSEGKSGDKGEGDKSTVTAITQPQAGDNTVETNLERPVETTADEPKPIIQASGDCMEQTLGSNSLEKASAAVNASKVDPKLRTPIKMGISASTMTLKKDGPGEVTDKIEAVMPSGQGLENETVEVIASSASSQTSCRQTENTEFPKDNFNNNNNLDSSAVPTDDSTCNVVLKEHLEPKCSLQKANQAKSTSGKGTGTTQGHRVRDKQKAHGEQQKSTELVGTRGKSKLPVKASSVKEVLPQNNVQSNAGSKVRRAIKPDKAKQDNSPPCLEARSRIPVKNTHRSNLARKPPALPKQEQVEKEKTKQLPSKLPVKVRSTSVTMTTVKVRKNQLREVCKHSIEYFKGISGETLKLVDRLSDEEKKMQSEVSDDEEDSTSRNTSLSEATQVYQPSITSKSARDMRTEAASIKSKIEKADSERRRSKRTGPQSPCERTDIRMAIVADHLGLSWTELARELNFSVDEINQIRVENPNSLIAQSFMLLKKWVTRDGKNATTDALTSVLTKINRIDIVTLLEGPIFDYGNISGTRSFADENNVFHDPIDGWQTDSSSVTEPPTSGRRIGGSLLDRLDDSSDQCRDSVTSYVKGEAGKPETNGSLSESTAEMKTKSYVQESLNDVGKHSDKEALKTKPQLSAGTDEQTLSSTAYQKSLEETSKPTTEGNKTSVPVSVKKMSWSSSEDGKPRASIQEEEGAVMSEQKQGEAYKVKTKKEVRHVEKKSYS</sequence>
<feature type="compositionally biased region" description="Polar residues" evidence="16">
    <location>
        <begin position="3118"/>
        <end position="3150"/>
    </location>
</feature>
<evidence type="ECO:0000256" key="13">
    <source>
        <dbReference type="ARBA" id="ARBA00024012"/>
    </source>
</evidence>
<feature type="repeat" description="ANK" evidence="15">
    <location>
        <begin position="348"/>
        <end position="380"/>
    </location>
</feature>
<feature type="repeat" description="ANK" evidence="15">
    <location>
        <begin position="447"/>
        <end position="479"/>
    </location>
</feature>
<keyword evidence="10" id="KW-0206">Cytoskeleton</keyword>
<feature type="repeat" description="ANK" evidence="15">
    <location>
        <begin position="645"/>
        <end position="677"/>
    </location>
</feature>
<dbReference type="CDD" id="cd08803">
    <property type="entry name" value="Death_ank3"/>
    <property type="match status" value="1"/>
</dbReference>
<evidence type="ECO:0000256" key="6">
    <source>
        <dbReference type="ARBA" id="ARBA00022737"/>
    </source>
</evidence>
<keyword evidence="3" id="KW-1003">Cell membrane</keyword>
<feature type="compositionally biased region" description="Polar residues" evidence="16">
    <location>
        <begin position="3732"/>
        <end position="3745"/>
    </location>
</feature>
<feature type="compositionally biased region" description="Polar residues" evidence="16">
    <location>
        <begin position="3843"/>
        <end position="3852"/>
    </location>
</feature>
<feature type="compositionally biased region" description="Polar residues" evidence="16">
    <location>
        <begin position="3085"/>
        <end position="3100"/>
    </location>
</feature>
<dbReference type="FunFam" id="1.10.533.10:FF:000002">
    <property type="entry name" value="Ankyrin-3 isoform 2"/>
    <property type="match status" value="1"/>
</dbReference>
<feature type="region of interest" description="Disordered" evidence="16">
    <location>
        <begin position="2163"/>
        <end position="2184"/>
    </location>
</feature>
<evidence type="ECO:0000256" key="16">
    <source>
        <dbReference type="SAM" id="MobiDB-lite"/>
    </source>
</evidence>
<dbReference type="PROSITE" id="PS50297">
    <property type="entry name" value="ANK_REP_REGION"/>
    <property type="match status" value="21"/>
</dbReference>
<dbReference type="Gene3D" id="1.25.40.20">
    <property type="entry name" value="Ankyrin repeat-containing domain"/>
    <property type="match status" value="3"/>
</dbReference>
<name>A0A6J3D9W0_AYTFU</name>
<feature type="compositionally biased region" description="Acidic residues" evidence="16">
    <location>
        <begin position="2373"/>
        <end position="2382"/>
    </location>
</feature>
<feature type="compositionally biased region" description="Basic and acidic residues" evidence="16">
    <location>
        <begin position="2300"/>
        <end position="2323"/>
    </location>
</feature>
<dbReference type="SUPFAM" id="SSF48403">
    <property type="entry name" value="Ankyrin repeat"/>
    <property type="match status" value="3"/>
</dbReference>
<feature type="compositionally biased region" description="Basic and acidic residues" evidence="16">
    <location>
        <begin position="4013"/>
        <end position="4022"/>
    </location>
</feature>
<keyword evidence="5" id="KW-0597">Phosphoprotein</keyword>
<dbReference type="FunFam" id="2.60.40.2660:FF:000001">
    <property type="entry name" value="Ankyrin-3 isoform 2"/>
    <property type="match status" value="1"/>
</dbReference>
<feature type="compositionally biased region" description="Polar residues" evidence="16">
    <location>
        <begin position="4148"/>
        <end position="4158"/>
    </location>
</feature>
<feature type="region of interest" description="Disordered" evidence="16">
    <location>
        <begin position="2711"/>
        <end position="2731"/>
    </location>
</feature>
<dbReference type="InterPro" id="IPR011029">
    <property type="entry name" value="DEATH-like_dom_sf"/>
</dbReference>
<dbReference type="Proteomes" id="UP000504639">
    <property type="component" value="Chromosome 7"/>
</dbReference>
<dbReference type="GO" id="GO:0005764">
    <property type="term" value="C:lysosome"/>
    <property type="evidence" value="ECO:0007669"/>
    <property type="project" value="UniProtKB-SubCell"/>
</dbReference>
<dbReference type="Gene3D" id="2.60.40.2660">
    <property type="match status" value="1"/>
</dbReference>
<keyword evidence="19" id="KW-1185">Reference proteome</keyword>
<dbReference type="FunFam" id="1.25.40.20:FF:000003">
    <property type="entry name" value="Ankyrin, isoform B"/>
    <property type="match status" value="1"/>
</dbReference>
<dbReference type="InterPro" id="IPR040745">
    <property type="entry name" value="Ankyrin_UPA"/>
</dbReference>
<feature type="repeat" description="ANK" evidence="15">
    <location>
        <begin position="47"/>
        <end position="79"/>
    </location>
</feature>
<feature type="compositionally biased region" description="Basic and acidic residues" evidence="16">
    <location>
        <begin position="2331"/>
        <end position="2350"/>
    </location>
</feature>
<feature type="repeat" description="ANK" evidence="15">
    <location>
        <begin position="282"/>
        <end position="314"/>
    </location>
</feature>
<dbReference type="RefSeq" id="XP_032047264.1">
    <property type="nucleotide sequence ID" value="XM_032191373.1"/>
</dbReference>
<protein>
    <submittedName>
        <fullName evidence="20">Ankyrin-3 isoform X15</fullName>
    </submittedName>
</protein>
<feature type="compositionally biased region" description="Basic and acidic residues" evidence="16">
    <location>
        <begin position="2658"/>
        <end position="2678"/>
    </location>
</feature>
<evidence type="ECO:0000259" key="18">
    <source>
        <dbReference type="PROSITE" id="PS51145"/>
    </source>
</evidence>
<feature type="region of interest" description="Disordered" evidence="16">
    <location>
        <begin position="3085"/>
        <end position="3246"/>
    </location>
</feature>
<feature type="repeat" description="ANK" evidence="15">
    <location>
        <begin position="744"/>
        <end position="776"/>
    </location>
</feature>
<evidence type="ECO:0000256" key="3">
    <source>
        <dbReference type="ARBA" id="ARBA00022475"/>
    </source>
</evidence>
<dbReference type="Pfam" id="PF00531">
    <property type="entry name" value="Death"/>
    <property type="match status" value="1"/>
</dbReference>
<feature type="region of interest" description="Disordered" evidence="16">
    <location>
        <begin position="3732"/>
        <end position="3764"/>
    </location>
</feature>
<feature type="compositionally biased region" description="Basic and acidic residues" evidence="16">
    <location>
        <begin position="2581"/>
        <end position="2594"/>
    </location>
</feature>
<feature type="compositionally biased region" description="Basic and acidic residues" evidence="16">
    <location>
        <begin position="3434"/>
        <end position="3447"/>
    </location>
</feature>
<feature type="compositionally biased region" description="Basic and acidic residues" evidence="16">
    <location>
        <begin position="3515"/>
        <end position="3541"/>
    </location>
</feature>
<feature type="region of interest" description="Disordered" evidence="16">
    <location>
        <begin position="4144"/>
        <end position="4323"/>
    </location>
</feature>
<evidence type="ECO:0000256" key="7">
    <source>
        <dbReference type="ARBA" id="ARBA00023018"/>
    </source>
</evidence>
<evidence type="ECO:0000256" key="2">
    <source>
        <dbReference type="ARBA" id="ARBA00004371"/>
    </source>
</evidence>
<keyword evidence="9" id="KW-0472">Membrane</keyword>
<feature type="compositionally biased region" description="Polar residues" evidence="16">
    <location>
        <begin position="2285"/>
        <end position="2299"/>
    </location>
</feature>
<dbReference type="GeneID" id="116491432"/>
<dbReference type="FunFam" id="2.60.220.30:FF:000002">
    <property type="entry name" value="Ankyrin-3 isoform 2"/>
    <property type="match status" value="1"/>
</dbReference>
<feature type="compositionally biased region" description="Polar residues" evidence="16">
    <location>
        <begin position="3980"/>
        <end position="3999"/>
    </location>
</feature>
<keyword evidence="4" id="KW-0963">Cytoplasm</keyword>
<dbReference type="PROSITE" id="PS50088">
    <property type="entry name" value="ANK_REPEAT"/>
    <property type="match status" value="21"/>
</dbReference>
<gene>
    <name evidence="20" type="primary">ANK3</name>
</gene>
<proteinExistence type="predicted"/>
<keyword evidence="12" id="KW-0628">Postsynaptic cell membrane</keyword>
<dbReference type="GO" id="GO:0045211">
    <property type="term" value="C:postsynaptic membrane"/>
    <property type="evidence" value="ECO:0007669"/>
    <property type="project" value="UniProtKB-SubCell"/>
</dbReference>
<comment type="subcellular location">
    <subcellularLocation>
        <location evidence="13">Cell membrane</location>
        <location evidence="13">Sarcolemma</location>
        <location evidence="13">T-tubule</location>
    </subcellularLocation>
    <subcellularLocation>
        <location evidence="1">Cytoplasm</location>
        <location evidence="1">Cytoskeleton</location>
    </subcellularLocation>
    <subcellularLocation>
        <location evidence="2">Lysosome</location>
    </subcellularLocation>
    <subcellularLocation>
        <location evidence="14">Postsynaptic cell membrane</location>
    </subcellularLocation>
</comment>
<feature type="repeat" description="ANK" evidence="15">
    <location>
        <begin position="678"/>
        <end position="710"/>
    </location>
</feature>
<evidence type="ECO:0000259" key="17">
    <source>
        <dbReference type="PROSITE" id="PS50017"/>
    </source>
</evidence>
<dbReference type="FunFam" id="2.60.220.30:FF:000001">
    <property type="entry name" value="Ankyrin-3 isoform 2"/>
    <property type="match status" value="1"/>
</dbReference>
<dbReference type="GO" id="GO:0005856">
    <property type="term" value="C:cytoskeleton"/>
    <property type="evidence" value="ECO:0007669"/>
    <property type="project" value="UniProtKB-SubCell"/>
</dbReference>
<feature type="region of interest" description="Disordered" evidence="16">
    <location>
        <begin position="2992"/>
        <end position="3033"/>
    </location>
</feature>
<evidence type="ECO:0000256" key="15">
    <source>
        <dbReference type="PROSITE-ProRule" id="PRU00023"/>
    </source>
</evidence>
<dbReference type="InterPro" id="IPR000488">
    <property type="entry name" value="Death_dom"/>
</dbReference>
<dbReference type="Pfam" id="PF00023">
    <property type="entry name" value="Ank"/>
    <property type="match status" value="2"/>
</dbReference>
<reference evidence="20" key="1">
    <citation type="submission" date="2025-08" db="UniProtKB">
        <authorList>
            <consortium name="RefSeq"/>
        </authorList>
    </citation>
    <scope>IDENTIFICATION</scope>
    <source>
        <tissue evidence="20">Lung</tissue>
    </source>
</reference>
<dbReference type="Gene3D" id="2.60.220.30">
    <property type="match status" value="2"/>
</dbReference>
<feature type="repeat" description="ANK" evidence="15">
    <location>
        <begin position="579"/>
        <end position="611"/>
    </location>
</feature>
<feature type="region of interest" description="Disordered" evidence="16">
    <location>
        <begin position="2362"/>
        <end position="2414"/>
    </location>
</feature>
<feature type="compositionally biased region" description="Acidic residues" evidence="16">
    <location>
        <begin position="3375"/>
        <end position="3394"/>
    </location>
</feature>
<feature type="repeat" description="ANK" evidence="15">
    <location>
        <begin position="249"/>
        <end position="281"/>
    </location>
</feature>
<dbReference type="CTD" id="288"/>
<dbReference type="SMART" id="SM00248">
    <property type="entry name" value="ANK"/>
    <property type="match status" value="22"/>
</dbReference>
<feature type="region of interest" description="Disordered" evidence="16">
    <location>
        <begin position="2269"/>
        <end position="2350"/>
    </location>
</feature>
<dbReference type="GO" id="GO:0007165">
    <property type="term" value="P:signal transduction"/>
    <property type="evidence" value="ECO:0007669"/>
    <property type="project" value="InterPro"/>
</dbReference>
<evidence type="ECO:0000256" key="5">
    <source>
        <dbReference type="ARBA" id="ARBA00022553"/>
    </source>
</evidence>
<feature type="domain" description="ZU5" evidence="18">
    <location>
        <begin position="1127"/>
        <end position="1274"/>
    </location>
</feature>
<evidence type="ECO:0000256" key="11">
    <source>
        <dbReference type="ARBA" id="ARBA00023228"/>
    </source>
</evidence>
<feature type="region of interest" description="Disordered" evidence="16">
    <location>
        <begin position="3965"/>
        <end position="4036"/>
    </location>
</feature>
<feature type="region of interest" description="Disordered" evidence="16">
    <location>
        <begin position="3506"/>
        <end position="3572"/>
    </location>
</feature>
<dbReference type="Pfam" id="PF00791">
    <property type="entry name" value="ZU5"/>
    <property type="match status" value="1"/>
</dbReference>
<feature type="repeat" description="ANK" evidence="15">
    <location>
        <begin position="80"/>
        <end position="112"/>
    </location>
</feature>
<dbReference type="InterPro" id="IPR051165">
    <property type="entry name" value="Multifunctional_ANK_Repeat"/>
</dbReference>
<feature type="compositionally biased region" description="Low complexity" evidence="16">
    <location>
        <begin position="3543"/>
        <end position="3564"/>
    </location>
</feature>
<feature type="region of interest" description="Disordered" evidence="16">
    <location>
        <begin position="3259"/>
        <end position="3408"/>
    </location>
</feature>
<accession>A0A6J3D9W0</accession>
<feature type="compositionally biased region" description="Basic and acidic residues" evidence="16">
    <location>
        <begin position="3230"/>
        <end position="3239"/>
    </location>
</feature>
<feature type="compositionally biased region" description="Polar residues" evidence="16">
    <location>
        <begin position="2390"/>
        <end position="2400"/>
    </location>
</feature>
<keyword evidence="11" id="KW-0458">Lysosome</keyword>
<feature type="compositionally biased region" description="Polar residues" evidence="16">
    <location>
        <begin position="2679"/>
        <end position="2691"/>
    </location>
</feature>
<feature type="repeat" description="ANK" evidence="15">
    <location>
        <begin position="711"/>
        <end position="743"/>
    </location>
</feature>
<feature type="region of interest" description="Disordered" evidence="16">
    <location>
        <begin position="2639"/>
        <end position="2691"/>
    </location>
</feature>
<feature type="repeat" description="ANK" evidence="15">
    <location>
        <begin position="113"/>
        <end position="145"/>
    </location>
</feature>
<dbReference type="PROSITE" id="PS50017">
    <property type="entry name" value="DEATH_DOMAIN"/>
    <property type="match status" value="1"/>
</dbReference>
<dbReference type="FunFam" id="1.25.40.20:FF:000001">
    <property type="entry name" value="Ankyrin-2 isoform 2"/>
    <property type="match status" value="1"/>
</dbReference>
<feature type="compositionally biased region" description="Low complexity" evidence="16">
    <location>
        <begin position="3791"/>
        <end position="3803"/>
    </location>
</feature>
<evidence type="ECO:0000313" key="19">
    <source>
        <dbReference type="Proteomes" id="UP000504639"/>
    </source>
</evidence>